<keyword evidence="1" id="KW-0472">Membrane</keyword>
<dbReference type="AlphaFoldDB" id="A0A7G8Q444"/>
<evidence type="ECO:0000313" key="3">
    <source>
        <dbReference type="Proteomes" id="UP000515873"/>
    </source>
</evidence>
<keyword evidence="1" id="KW-1133">Transmembrane helix</keyword>
<proteinExistence type="predicted"/>
<keyword evidence="3" id="KW-1185">Reference proteome</keyword>
<dbReference type="InterPro" id="IPR025495">
    <property type="entry name" value="DUF4386"/>
</dbReference>
<keyword evidence="1" id="KW-0812">Transmembrane</keyword>
<organism evidence="2 3">
    <name type="scientific">Dyella telluris</name>
    <dbReference type="NCBI Taxonomy" id="2763498"/>
    <lineage>
        <taxon>Bacteria</taxon>
        <taxon>Pseudomonadati</taxon>
        <taxon>Pseudomonadota</taxon>
        <taxon>Gammaproteobacteria</taxon>
        <taxon>Lysobacterales</taxon>
        <taxon>Rhodanobacteraceae</taxon>
        <taxon>Dyella</taxon>
    </lineage>
</organism>
<sequence length="235" mass="25674">MSTLKRDARMAGLIYLALTLVAPFRLIYIPGALFVHGDPAATAHNIGTHELLFRLGIFGDLLTGVISLFLTFTLYHLFKGVDKKLAMLMFVLGFMDTPLYFFNTINDIGALLAVSGSDFLASFDPAQREGLAMLFLRMHGAAISCAEMFWGLWLFPLALLVIRSCFLPRFLGVWLILNGLAYLALCLSGVVFPQVEDTISNIAFPLQLGEVAFVLWLVIMGARPRGGAMPAPVGG</sequence>
<dbReference type="RefSeq" id="WP_187057014.1">
    <property type="nucleotide sequence ID" value="NZ_CP060412.1"/>
</dbReference>
<dbReference type="KEGG" id="dtl:H8F01_21395"/>
<evidence type="ECO:0000313" key="2">
    <source>
        <dbReference type="EMBL" id="QNK01552.1"/>
    </source>
</evidence>
<feature type="transmembrane region" description="Helical" evidence="1">
    <location>
        <begin position="141"/>
        <end position="162"/>
    </location>
</feature>
<feature type="transmembrane region" description="Helical" evidence="1">
    <location>
        <begin position="198"/>
        <end position="219"/>
    </location>
</feature>
<dbReference type="Pfam" id="PF14329">
    <property type="entry name" value="DUF4386"/>
    <property type="match status" value="1"/>
</dbReference>
<reference evidence="2 3" key="1">
    <citation type="submission" date="2020-08" db="EMBL/GenBank/DDBJ databases">
        <title>Dyella sp. G9 isolated from forest soil.</title>
        <authorList>
            <person name="Fu J."/>
            <person name="Qiu L."/>
        </authorList>
    </citation>
    <scope>NUCLEOTIDE SEQUENCE [LARGE SCALE GENOMIC DNA]</scope>
    <source>
        <strain evidence="2 3">G9</strain>
    </source>
</reference>
<accession>A0A7G8Q444</accession>
<dbReference type="EMBL" id="CP060412">
    <property type="protein sequence ID" value="QNK01552.1"/>
    <property type="molecule type" value="Genomic_DNA"/>
</dbReference>
<evidence type="ECO:0000256" key="1">
    <source>
        <dbReference type="SAM" id="Phobius"/>
    </source>
</evidence>
<feature type="transmembrane region" description="Helical" evidence="1">
    <location>
        <begin position="171"/>
        <end position="192"/>
    </location>
</feature>
<name>A0A7G8Q444_9GAMM</name>
<dbReference type="Proteomes" id="UP000515873">
    <property type="component" value="Chromosome"/>
</dbReference>
<protein>
    <submittedName>
        <fullName evidence="2">DUF4386 domain-containing protein</fullName>
    </submittedName>
</protein>
<feature type="transmembrane region" description="Helical" evidence="1">
    <location>
        <begin position="55"/>
        <end position="78"/>
    </location>
</feature>
<feature type="transmembrane region" description="Helical" evidence="1">
    <location>
        <begin position="12"/>
        <end position="35"/>
    </location>
</feature>
<gene>
    <name evidence="2" type="ORF">H8F01_21395</name>
</gene>